<proteinExistence type="predicted"/>
<feature type="domain" description="HTH tetR-type" evidence="4">
    <location>
        <begin position="9"/>
        <end position="69"/>
    </location>
</feature>
<sequence length="230" mass="24749">MTTTDPDDLTARARIRHAALREFGEKGYEGATIRSIAAAAGVSSGLLRHHFGSKQELRQACDDYLVKTMRDLNAQVQDNAKRGDVHYVSARIRLGQYQDYITRALVEGGAGELFDALVSMTEEWLASADEHRAEPADVDAKSRATLITAMALAIPLLRQHISRGLGVDISTEQGDLRVAAILVDIYSNPLLTPEQAKSARDDLAGRLSAAAGPPGRPGRAAAAGRRPAPR</sequence>
<evidence type="ECO:0000259" key="4">
    <source>
        <dbReference type="PROSITE" id="PS50977"/>
    </source>
</evidence>
<dbReference type="PROSITE" id="PS50977">
    <property type="entry name" value="HTH_TETR_2"/>
    <property type="match status" value="1"/>
</dbReference>
<gene>
    <name evidence="5" type="ordered locus">MAV_4046</name>
</gene>
<dbReference type="AlphaFoldDB" id="A0A0H2ZQL7"/>
<evidence type="ECO:0000313" key="5">
    <source>
        <dbReference type="EMBL" id="ABK64496.1"/>
    </source>
</evidence>
<dbReference type="RefSeq" id="WP_011725837.1">
    <property type="nucleotide sequence ID" value="NC_008595.1"/>
</dbReference>
<dbReference type="EMBL" id="CP000479">
    <property type="protein sequence ID" value="ABK64496.1"/>
    <property type="molecule type" value="Genomic_DNA"/>
</dbReference>
<evidence type="ECO:0000256" key="3">
    <source>
        <dbReference type="SAM" id="MobiDB-lite"/>
    </source>
</evidence>
<dbReference type="PANTHER" id="PTHR30055:SF226">
    <property type="entry name" value="HTH-TYPE TRANSCRIPTIONAL REGULATOR PKSA"/>
    <property type="match status" value="1"/>
</dbReference>
<dbReference type="Proteomes" id="UP000001574">
    <property type="component" value="Chromosome"/>
</dbReference>
<evidence type="ECO:0000256" key="1">
    <source>
        <dbReference type="ARBA" id="ARBA00023125"/>
    </source>
</evidence>
<dbReference type="SUPFAM" id="SSF46689">
    <property type="entry name" value="Homeodomain-like"/>
    <property type="match status" value="1"/>
</dbReference>
<dbReference type="GeneID" id="75271529"/>
<dbReference type="GO" id="GO:0003700">
    <property type="term" value="F:DNA-binding transcription factor activity"/>
    <property type="evidence" value="ECO:0007669"/>
    <property type="project" value="TreeGrafter"/>
</dbReference>
<feature type="region of interest" description="Disordered" evidence="3">
    <location>
        <begin position="197"/>
        <end position="230"/>
    </location>
</feature>
<dbReference type="PANTHER" id="PTHR30055">
    <property type="entry name" value="HTH-TYPE TRANSCRIPTIONAL REGULATOR RUTR"/>
    <property type="match status" value="1"/>
</dbReference>
<accession>A0A0H2ZQL7</accession>
<keyword evidence="1 2" id="KW-0238">DNA-binding</keyword>
<dbReference type="InterPro" id="IPR009057">
    <property type="entry name" value="Homeodomain-like_sf"/>
</dbReference>
<dbReference type="Gene3D" id="1.10.357.10">
    <property type="entry name" value="Tetracycline Repressor, domain 2"/>
    <property type="match status" value="1"/>
</dbReference>
<dbReference type="InterPro" id="IPR050109">
    <property type="entry name" value="HTH-type_TetR-like_transc_reg"/>
</dbReference>
<dbReference type="HOGENOM" id="CLU_088572_1_0_11"/>
<reference evidence="5 6" key="1">
    <citation type="submission" date="2006-10" db="EMBL/GenBank/DDBJ databases">
        <authorList>
            <person name="Fleischmann R.D."/>
            <person name="Dodson R.J."/>
            <person name="Haft D.H."/>
            <person name="Merkel J.S."/>
            <person name="Nelson W.C."/>
            <person name="Fraser C.M."/>
        </authorList>
    </citation>
    <scope>NUCLEOTIDE SEQUENCE [LARGE SCALE GENOMIC DNA]</scope>
    <source>
        <strain evidence="5 6">104</strain>
    </source>
</reference>
<dbReference type="PRINTS" id="PR00455">
    <property type="entry name" value="HTHTETR"/>
</dbReference>
<dbReference type="InterPro" id="IPR001647">
    <property type="entry name" value="HTH_TetR"/>
</dbReference>
<dbReference type="PROSITE" id="PS01081">
    <property type="entry name" value="HTH_TETR_1"/>
    <property type="match status" value="1"/>
</dbReference>
<dbReference type="KEGG" id="mav:MAV_4046"/>
<organism evidence="5 6">
    <name type="scientific">Mycobacterium avium (strain 104)</name>
    <dbReference type="NCBI Taxonomy" id="243243"/>
    <lineage>
        <taxon>Bacteria</taxon>
        <taxon>Bacillati</taxon>
        <taxon>Actinomycetota</taxon>
        <taxon>Actinomycetes</taxon>
        <taxon>Mycobacteriales</taxon>
        <taxon>Mycobacteriaceae</taxon>
        <taxon>Mycobacterium</taxon>
        <taxon>Mycobacterium avium complex (MAC)</taxon>
    </lineage>
</organism>
<protein>
    <submittedName>
        <fullName evidence="5">Transcriptional regulator, TetR family protein</fullName>
    </submittedName>
</protein>
<name>A0A0H2ZQL7_MYCA1</name>
<dbReference type="Pfam" id="PF00440">
    <property type="entry name" value="TetR_N"/>
    <property type="match status" value="1"/>
</dbReference>
<evidence type="ECO:0000313" key="6">
    <source>
        <dbReference type="Proteomes" id="UP000001574"/>
    </source>
</evidence>
<feature type="DNA-binding region" description="H-T-H motif" evidence="2">
    <location>
        <begin position="32"/>
        <end position="51"/>
    </location>
</feature>
<dbReference type="InterPro" id="IPR023772">
    <property type="entry name" value="DNA-bd_HTH_TetR-type_CS"/>
</dbReference>
<evidence type="ECO:0000256" key="2">
    <source>
        <dbReference type="PROSITE-ProRule" id="PRU00335"/>
    </source>
</evidence>
<dbReference type="GO" id="GO:0000976">
    <property type="term" value="F:transcription cis-regulatory region binding"/>
    <property type="evidence" value="ECO:0007669"/>
    <property type="project" value="TreeGrafter"/>
</dbReference>
<feature type="compositionally biased region" description="Low complexity" evidence="3">
    <location>
        <begin position="209"/>
        <end position="230"/>
    </location>
</feature>